<dbReference type="EMBL" id="JAAAXJ010000005">
    <property type="protein sequence ID" value="NBJ25152.1"/>
    <property type="molecule type" value="Genomic_DNA"/>
</dbReference>
<dbReference type="Proteomes" id="UP000818323">
    <property type="component" value="Unassembled WGS sequence"/>
</dbReference>
<dbReference type="RefSeq" id="WP_161725834.1">
    <property type="nucleotide sequence ID" value="NZ_JAAAXI010000025.1"/>
</dbReference>
<evidence type="ECO:0000313" key="1">
    <source>
        <dbReference type="EMBL" id="NBJ25152.1"/>
    </source>
</evidence>
<evidence type="ECO:0000313" key="2">
    <source>
        <dbReference type="Proteomes" id="UP000818323"/>
    </source>
</evidence>
<sequence>MNKPIDQRALPSALPLQTRAAPVTTVDAEKRTVEVTWTTGAAVRRRRWVGWDTVVPFDEILTVSRDAVNLERLNAGAPVLDSHSMWSTFSQVGVVERAWIEGGEGRAVVRFPSKGTDENADRIFALVSEGILRNISVGYSIDKVRVVQPEKAGEVEKRIAERWTPHEISFVTIPADPGAQVRGHDNAAMYPVEIIGRIDAAPDPLSHSTIARMRMREALASAR</sequence>
<evidence type="ECO:0008006" key="3">
    <source>
        <dbReference type="Google" id="ProtNLM"/>
    </source>
</evidence>
<organism evidence="1 2">
    <name type="scientific">Microvirga arsenatis</name>
    <dbReference type="NCBI Taxonomy" id="2692265"/>
    <lineage>
        <taxon>Bacteria</taxon>
        <taxon>Pseudomonadati</taxon>
        <taxon>Pseudomonadota</taxon>
        <taxon>Alphaproteobacteria</taxon>
        <taxon>Hyphomicrobiales</taxon>
        <taxon>Methylobacteriaceae</taxon>
        <taxon>Microvirga</taxon>
    </lineage>
</organism>
<gene>
    <name evidence="1" type="ORF">GR303_12410</name>
</gene>
<keyword evidence="2" id="KW-1185">Reference proteome</keyword>
<comment type="caution">
    <text evidence="1">The sequence shown here is derived from an EMBL/GenBank/DDBJ whole genome shotgun (WGS) entry which is preliminary data.</text>
</comment>
<protein>
    <recommendedName>
        <fullName evidence="3">Peptidase U35</fullName>
    </recommendedName>
</protein>
<proteinExistence type="predicted"/>
<reference evidence="1 2" key="1">
    <citation type="submission" date="2020-01" db="EMBL/GenBank/DDBJ databases">
        <title>Microvirga sp. nov., an arsenate reduction bacterium isolated from Tibet hotspring sediments.</title>
        <authorList>
            <person name="Yuan C.-G."/>
        </authorList>
    </citation>
    <scope>NUCLEOTIDE SEQUENCE [LARGE SCALE GENOMIC DNA]</scope>
    <source>
        <strain evidence="1 2">SYSU G3D203</strain>
    </source>
</reference>
<accession>A0ABW9YXP8</accession>
<name>A0ABW9YXP8_9HYPH</name>